<feature type="transmembrane region" description="Helical" evidence="11">
    <location>
        <begin position="159"/>
        <end position="180"/>
    </location>
</feature>
<feature type="transmembrane region" description="Helical" evidence="11">
    <location>
        <begin position="713"/>
        <end position="731"/>
    </location>
</feature>
<evidence type="ECO:0000256" key="11">
    <source>
        <dbReference type="SAM" id="Phobius"/>
    </source>
</evidence>
<keyword evidence="7 9" id="KW-0675">Receptor</keyword>
<dbReference type="PANTHER" id="PTHR11334:SF29">
    <property type="entry name" value="MAS-RELATED G-PROTEIN COUPLED RECEPTOR MEMBER X2"/>
    <property type="match status" value="1"/>
</dbReference>
<keyword evidence="5 9" id="KW-0297">G-protein coupled receptor</keyword>
<evidence type="ECO:0000256" key="4">
    <source>
        <dbReference type="ARBA" id="ARBA00022989"/>
    </source>
</evidence>
<dbReference type="FunFam" id="1.20.1070.10:FF:000140">
    <property type="entry name" value="Mas-related G-protein coupled receptor member X2"/>
    <property type="match status" value="1"/>
</dbReference>
<gene>
    <name evidence="13" type="ORF">QTO34_003684</name>
</gene>
<feature type="transmembrane region" description="Helical" evidence="11">
    <location>
        <begin position="632"/>
        <end position="655"/>
    </location>
</feature>
<feature type="transmembrane region" description="Helical" evidence="11">
    <location>
        <begin position="192"/>
        <end position="214"/>
    </location>
</feature>
<feature type="transmembrane region" description="Helical" evidence="11">
    <location>
        <begin position="98"/>
        <end position="118"/>
    </location>
</feature>
<organism evidence="13 14">
    <name type="scientific">Cnephaeus nilssonii</name>
    <name type="common">Northern bat</name>
    <name type="synonym">Eptesicus nilssonii</name>
    <dbReference type="NCBI Taxonomy" id="3371016"/>
    <lineage>
        <taxon>Eukaryota</taxon>
        <taxon>Metazoa</taxon>
        <taxon>Chordata</taxon>
        <taxon>Craniata</taxon>
        <taxon>Vertebrata</taxon>
        <taxon>Euteleostomi</taxon>
        <taxon>Mammalia</taxon>
        <taxon>Eutheria</taxon>
        <taxon>Laurasiatheria</taxon>
        <taxon>Chiroptera</taxon>
        <taxon>Yangochiroptera</taxon>
        <taxon>Vespertilionidae</taxon>
        <taxon>Cnephaeus</taxon>
    </lineage>
</organism>
<feature type="domain" description="G-protein coupled receptors family 1 profile" evidence="12">
    <location>
        <begin position="158"/>
        <end position="211"/>
    </location>
</feature>
<comment type="similarity">
    <text evidence="9">Belongs to the G-protein coupled receptor 1 family.</text>
</comment>
<feature type="compositionally biased region" description="Polar residues" evidence="10">
    <location>
        <begin position="797"/>
        <end position="809"/>
    </location>
</feature>
<feature type="transmembrane region" description="Helical" evidence="11">
    <location>
        <begin position="516"/>
        <end position="536"/>
    </location>
</feature>
<feature type="transmembrane region" description="Helical" evidence="11">
    <location>
        <begin position="667"/>
        <end position="693"/>
    </location>
</feature>
<evidence type="ECO:0000256" key="6">
    <source>
        <dbReference type="ARBA" id="ARBA00023136"/>
    </source>
</evidence>
<evidence type="ECO:0000256" key="8">
    <source>
        <dbReference type="ARBA" id="ARBA00023224"/>
    </source>
</evidence>
<evidence type="ECO:0000256" key="7">
    <source>
        <dbReference type="ARBA" id="ARBA00023170"/>
    </source>
</evidence>
<keyword evidence="6 11" id="KW-0472">Membrane</keyword>
<accession>A0AA40HS03</accession>
<evidence type="ECO:0000256" key="5">
    <source>
        <dbReference type="ARBA" id="ARBA00023040"/>
    </source>
</evidence>
<keyword evidence="14" id="KW-1185">Reference proteome</keyword>
<feature type="region of interest" description="Disordered" evidence="10">
    <location>
        <begin position="783"/>
        <end position="810"/>
    </location>
</feature>
<protein>
    <recommendedName>
        <fullName evidence="12">G-protein coupled receptors family 1 profile domain-containing protein</fullName>
    </recommendedName>
</protein>
<dbReference type="Proteomes" id="UP001177744">
    <property type="component" value="Unassembled WGS sequence"/>
</dbReference>
<dbReference type="PRINTS" id="PR00237">
    <property type="entry name" value="GPCRRHODOPSN"/>
</dbReference>
<dbReference type="GO" id="GO:0005886">
    <property type="term" value="C:plasma membrane"/>
    <property type="evidence" value="ECO:0007669"/>
    <property type="project" value="UniProtKB-SubCell"/>
</dbReference>
<evidence type="ECO:0000256" key="1">
    <source>
        <dbReference type="ARBA" id="ARBA00004651"/>
    </source>
</evidence>
<dbReference type="PANTHER" id="PTHR11334">
    <property type="entry name" value="MAS-RELATED G-PROTEIN COUPLED RECEPTOR"/>
    <property type="match status" value="1"/>
</dbReference>
<keyword evidence="3 9" id="KW-0812">Transmembrane</keyword>
<keyword evidence="4 11" id="KW-1133">Transmembrane helix</keyword>
<sequence length="887" mass="98605">MNKNRPRNKEASIGLSGLRGRAMAQTLSLSCRWQRELSVPPSRPPGPPRVPPPPRLLANHGHSEAFLSMDMTVTAWETELTPTNGSDQAFHQLYTENIILEVLSAIVALVGLAGNGGLHVCPVSLLVPLPPPQTSVNHHILVLMTRLLCGSHRVPLTRLYATIAITVLTFLLCGMPYGIMSFLSDYENIFHLYLTAVPLSCINSCANPIIYFFVGSFRQRWWKQRHTLRLILQRALQDTPEVEEPGESLPGETLEMFHPCSCRHHLFRGRRASSGVQHALKSPSFSTHHLQLEDVAQASTIGRWEAGGRDSGWHIRPLRGMGLPPPCPRLSTAGLAAAEGGCLGHPGHPAPLPSEAGGGEPVVRTRIPCHAALRQRLKPQQQRQRLGMSWSNQRYSAGGSAVRVKSVDSEGPLLGSDPHRILSQTLISFFRTFWGHDLTSGQVTTAGFESTDMTATAWGTELTPTNGSDQALSKCNKATLTPAVLVFTVALVGLAGNAVVLWLLGFRMRRNAFSIYILNLAGADFVFLCCQIIYSLRTFISHFHARCIFIPYIFITVSIFSYISGLSFLSAISTERCLSVLWPIWYRSRRPRHLSTIMCALLWALSLSLSVLEGNYCGFLVKKRDQTWCQAFDFIIIAWLILLFVLLSGSSLALLTRLCGSHRVPLTRLYVVILLTVLVVLVCGLPFGFKWFLCYWTQTLCSKTFSYFLRRTWVILSSLNSSANPIIYFFVGSFRQQRQLQQTLKLVLQRALEDVTEYPVPPCHHHPPRFPIHHPAVRDCGPGEGRNGEVVNAPHSDWSSSRSGNTQDHCTLENEDLEPASLSFHFHDLEQLPGIGLLSVRVKHQPPLQDSQPPLIETCEAQAPWGTISVLQSQTEFSNMHDLTEAS</sequence>
<evidence type="ECO:0000259" key="12">
    <source>
        <dbReference type="PROSITE" id="PS50262"/>
    </source>
</evidence>
<evidence type="ECO:0000256" key="9">
    <source>
        <dbReference type="RuleBase" id="RU000688"/>
    </source>
</evidence>
<feature type="transmembrane region" description="Helical" evidence="11">
    <location>
        <begin position="593"/>
        <end position="612"/>
    </location>
</feature>
<evidence type="ECO:0000256" key="10">
    <source>
        <dbReference type="SAM" id="MobiDB-lite"/>
    </source>
</evidence>
<dbReference type="SUPFAM" id="SSF81321">
    <property type="entry name" value="Family A G protein-coupled receptor-like"/>
    <property type="match status" value="2"/>
</dbReference>
<evidence type="ECO:0000313" key="14">
    <source>
        <dbReference type="Proteomes" id="UP001177744"/>
    </source>
</evidence>
<dbReference type="Gene3D" id="1.20.1070.10">
    <property type="entry name" value="Rhodopsin 7-helix transmembrane proteins"/>
    <property type="match status" value="2"/>
</dbReference>
<feature type="transmembrane region" description="Helical" evidence="11">
    <location>
        <begin position="483"/>
        <end position="504"/>
    </location>
</feature>
<feature type="domain" description="G-protein coupled receptors family 1 profile" evidence="12">
    <location>
        <begin position="496"/>
        <end position="728"/>
    </location>
</feature>
<comment type="caution">
    <text evidence="13">The sequence shown here is derived from an EMBL/GenBank/DDBJ whole genome shotgun (WGS) entry which is preliminary data.</text>
</comment>
<name>A0AA40HS03_CNENI</name>
<reference evidence="13" key="1">
    <citation type="submission" date="2023-06" db="EMBL/GenBank/DDBJ databases">
        <title>Reference genome for the Northern bat (Eptesicus nilssonii), a most northern bat species.</title>
        <authorList>
            <person name="Laine V.N."/>
            <person name="Pulliainen A.T."/>
            <person name="Lilley T.M."/>
        </authorList>
    </citation>
    <scope>NUCLEOTIDE SEQUENCE</scope>
    <source>
        <strain evidence="13">BLF_Eptnil</strain>
        <tissue evidence="13">Kidney</tissue>
    </source>
</reference>
<proteinExistence type="inferred from homology"/>
<evidence type="ECO:0000256" key="2">
    <source>
        <dbReference type="ARBA" id="ARBA00022475"/>
    </source>
</evidence>
<keyword evidence="8 9" id="KW-0807">Transducer</keyword>
<dbReference type="PROSITE" id="PS00237">
    <property type="entry name" value="G_PROTEIN_RECEP_F1_1"/>
    <property type="match status" value="1"/>
</dbReference>
<comment type="subcellular location">
    <subcellularLocation>
        <location evidence="1">Cell membrane</location>
        <topology evidence="1">Multi-pass membrane protein</topology>
    </subcellularLocation>
</comment>
<dbReference type="PRINTS" id="PR02108">
    <property type="entry name" value="MRGPCRFAMILY"/>
</dbReference>
<dbReference type="InterPro" id="IPR017452">
    <property type="entry name" value="GPCR_Rhodpsn_7TM"/>
</dbReference>
<keyword evidence="2" id="KW-1003">Cell membrane</keyword>
<dbReference type="GO" id="GO:0004930">
    <property type="term" value="F:G protein-coupled receptor activity"/>
    <property type="evidence" value="ECO:0007669"/>
    <property type="project" value="UniProtKB-KW"/>
</dbReference>
<dbReference type="EMBL" id="JAULJE010000013">
    <property type="protein sequence ID" value="KAK1335885.1"/>
    <property type="molecule type" value="Genomic_DNA"/>
</dbReference>
<evidence type="ECO:0000256" key="3">
    <source>
        <dbReference type="ARBA" id="ARBA00022692"/>
    </source>
</evidence>
<dbReference type="Pfam" id="PF00001">
    <property type="entry name" value="7tm_1"/>
    <property type="match status" value="1"/>
</dbReference>
<feature type="transmembrane region" description="Helical" evidence="11">
    <location>
        <begin position="548"/>
        <end position="572"/>
    </location>
</feature>
<dbReference type="AlphaFoldDB" id="A0AA40HS03"/>
<dbReference type="InterPro" id="IPR000276">
    <property type="entry name" value="GPCR_Rhodpsn"/>
</dbReference>
<evidence type="ECO:0000313" key="13">
    <source>
        <dbReference type="EMBL" id="KAK1335885.1"/>
    </source>
</evidence>
<dbReference type="PROSITE" id="PS50262">
    <property type="entry name" value="G_PROTEIN_RECEP_F1_2"/>
    <property type="match status" value="2"/>
</dbReference>
<dbReference type="InterPro" id="IPR026234">
    <property type="entry name" value="MRGPCRFAMILY"/>
</dbReference>